<comment type="caution">
    <text evidence="1">The sequence shown here is derived from an EMBL/GenBank/DDBJ whole genome shotgun (WGS) entry which is preliminary data.</text>
</comment>
<dbReference type="OrthoDB" id="412981at2759"/>
<evidence type="ECO:0000313" key="1">
    <source>
        <dbReference type="EMBL" id="GBP41461.1"/>
    </source>
</evidence>
<evidence type="ECO:0008006" key="3">
    <source>
        <dbReference type="Google" id="ProtNLM"/>
    </source>
</evidence>
<dbReference type="AlphaFoldDB" id="A0A4C1VS15"/>
<evidence type="ECO:0000313" key="2">
    <source>
        <dbReference type="Proteomes" id="UP000299102"/>
    </source>
</evidence>
<dbReference type="Proteomes" id="UP000299102">
    <property type="component" value="Unassembled WGS sequence"/>
</dbReference>
<protein>
    <recommendedName>
        <fullName evidence="3">RNA-directed DNA polymerase from mobile element jockey</fullName>
    </recommendedName>
</protein>
<keyword evidence="2" id="KW-1185">Reference proteome</keyword>
<reference evidence="1 2" key="1">
    <citation type="journal article" date="2019" name="Commun. Biol.">
        <title>The bagworm genome reveals a unique fibroin gene that provides high tensile strength.</title>
        <authorList>
            <person name="Kono N."/>
            <person name="Nakamura H."/>
            <person name="Ohtoshi R."/>
            <person name="Tomita M."/>
            <person name="Numata K."/>
            <person name="Arakawa K."/>
        </authorList>
    </citation>
    <scope>NUCLEOTIDE SEQUENCE [LARGE SCALE GENOMIC DNA]</scope>
</reference>
<organism evidence="1 2">
    <name type="scientific">Eumeta variegata</name>
    <name type="common">Bagworm moth</name>
    <name type="synonym">Eumeta japonica</name>
    <dbReference type="NCBI Taxonomy" id="151549"/>
    <lineage>
        <taxon>Eukaryota</taxon>
        <taxon>Metazoa</taxon>
        <taxon>Ecdysozoa</taxon>
        <taxon>Arthropoda</taxon>
        <taxon>Hexapoda</taxon>
        <taxon>Insecta</taxon>
        <taxon>Pterygota</taxon>
        <taxon>Neoptera</taxon>
        <taxon>Endopterygota</taxon>
        <taxon>Lepidoptera</taxon>
        <taxon>Glossata</taxon>
        <taxon>Ditrysia</taxon>
        <taxon>Tineoidea</taxon>
        <taxon>Psychidae</taxon>
        <taxon>Oiketicinae</taxon>
        <taxon>Eumeta</taxon>
    </lineage>
</organism>
<sequence length="100" mass="11776">MASRRERNEYCPSITGQQRTFPQKLRLRGREVEWQTRVRYLGVQIDRSMRMAAQVKHVIHQSRAARSMLHPVLRSHLPFWAKVALYKGYIQPQLTYAAPA</sequence>
<gene>
    <name evidence="1" type="ORF">EVAR_36219_1</name>
</gene>
<accession>A0A4C1VS15</accession>
<dbReference type="EMBL" id="BGZK01000399">
    <property type="protein sequence ID" value="GBP41461.1"/>
    <property type="molecule type" value="Genomic_DNA"/>
</dbReference>
<name>A0A4C1VS15_EUMVA</name>
<proteinExistence type="predicted"/>